<dbReference type="InterPro" id="IPR048369">
    <property type="entry name" value="COG6_C"/>
</dbReference>
<dbReference type="SMART" id="SM01087">
    <property type="entry name" value="COG6"/>
    <property type="match status" value="1"/>
</dbReference>
<proteinExistence type="inferred from homology"/>
<organism evidence="12">
    <name type="scientific">Aphanomyces astaci</name>
    <name type="common">Crayfish plague agent</name>
    <dbReference type="NCBI Taxonomy" id="112090"/>
    <lineage>
        <taxon>Eukaryota</taxon>
        <taxon>Sar</taxon>
        <taxon>Stramenopiles</taxon>
        <taxon>Oomycota</taxon>
        <taxon>Saprolegniomycetes</taxon>
        <taxon>Saprolegniales</taxon>
        <taxon>Verrucalvaceae</taxon>
        <taxon>Aphanomyces</taxon>
    </lineage>
</organism>
<protein>
    <recommendedName>
        <fullName evidence="3 9">Conserved oligomeric Golgi complex subunit 6</fullName>
        <shortName evidence="9">COG complex subunit 6</shortName>
    </recommendedName>
    <alternativeName>
        <fullName evidence="8 9">Component of oligomeric Golgi complex 6</fullName>
    </alternativeName>
</protein>
<evidence type="ECO:0000256" key="8">
    <source>
        <dbReference type="ARBA" id="ARBA00031348"/>
    </source>
</evidence>
<evidence type="ECO:0000259" key="10">
    <source>
        <dbReference type="Pfam" id="PF06419"/>
    </source>
</evidence>
<sequence length="635" mass="69932">MSMLLQHRVKKLLSNSSELTQAKALLDSLPDLLPKDAASLSSMELRASLKSSLDVASLDAADAVLRETEGLLSSMDALKKQADIMDRKCRHVMAFLDSTERTSTQFVAQAAALRAEQDAIQLELDSTKDFLQKHQVSLDDLQLLEQAAPLTESHGTAMTSYFQLLHRLQTIRSNCEHLVATNPAASSLEYLEDICKAQALAFEKLYAWASVLCNAADAPDDHLSDLQDDSTDDVARLLPQALRFLRGHAAYYTYCVDALAQTRRTGTLRKFVHALTVGIPRPIEIHAHDPVRYAAEMLAWVHQTLVGDTEFFARLLDSDHVRDALSSASAGLSRPLQVRLHQVIQGPTTNLVQVYSVVHVLAYYDSVLSALLSVQSELATCIRETHSLAEAQFATLWQVQLDQYRAAWTDNMDFGLGVAHPTLELTHKLGHLIDSYVNALLPHGIDAAELAKVLDPLVQTVLLPLDASAATIERNVFAINQLACVHTTLGRLEATKVWHDKVHAALILVVESVAKAQADGLVQRSGMSSVWLASQQHADDVAAPNDHTESFQAGLEPDVVRVSVHRFCTHVMALHVPVLDRIGAPEWRRAAASRTADLLYGAYDAVYAFVTNHRPPYPPSTLVHTPQEIRTILDI</sequence>
<reference evidence="12" key="1">
    <citation type="submission" date="2013-12" db="EMBL/GenBank/DDBJ databases">
        <title>The Genome Sequence of Aphanomyces astaci APO3.</title>
        <authorList>
            <consortium name="The Broad Institute Genomics Platform"/>
            <person name="Russ C."/>
            <person name="Tyler B."/>
            <person name="van West P."/>
            <person name="Dieguez-Uribeondo J."/>
            <person name="Young S.K."/>
            <person name="Zeng Q."/>
            <person name="Gargeya S."/>
            <person name="Fitzgerald M."/>
            <person name="Abouelleil A."/>
            <person name="Alvarado L."/>
            <person name="Chapman S.B."/>
            <person name="Gainer-Dewar J."/>
            <person name="Goldberg J."/>
            <person name="Griggs A."/>
            <person name="Gujja S."/>
            <person name="Hansen M."/>
            <person name="Howarth C."/>
            <person name="Imamovic A."/>
            <person name="Ireland A."/>
            <person name="Larimer J."/>
            <person name="McCowan C."/>
            <person name="Murphy C."/>
            <person name="Pearson M."/>
            <person name="Poon T.W."/>
            <person name="Priest M."/>
            <person name="Roberts A."/>
            <person name="Saif S."/>
            <person name="Shea T."/>
            <person name="Sykes S."/>
            <person name="Wortman J."/>
            <person name="Nusbaum C."/>
            <person name="Birren B."/>
        </authorList>
    </citation>
    <scope>NUCLEOTIDE SEQUENCE [LARGE SCALE GENOMIC DNA]</scope>
    <source>
        <strain evidence="12">APO3</strain>
    </source>
</reference>
<keyword evidence="4 9" id="KW-0813">Transport</keyword>
<name>W4G4J8_APHAT</name>
<dbReference type="RefSeq" id="XP_009836487.1">
    <property type="nucleotide sequence ID" value="XM_009838185.1"/>
</dbReference>
<evidence type="ECO:0000256" key="1">
    <source>
        <dbReference type="ARBA" id="ARBA00004395"/>
    </source>
</evidence>
<comment type="subunit">
    <text evidence="9">Component of the conserved oligomeric Golgi complex.</text>
</comment>
<dbReference type="Pfam" id="PF06419">
    <property type="entry name" value="COG6_N"/>
    <property type="match status" value="1"/>
</dbReference>
<dbReference type="Pfam" id="PF20653">
    <property type="entry name" value="COG6_C"/>
    <property type="match status" value="1"/>
</dbReference>
<dbReference type="GO" id="GO:0017119">
    <property type="term" value="C:Golgi transport complex"/>
    <property type="evidence" value="ECO:0007669"/>
    <property type="project" value="UniProtKB-UniRule"/>
</dbReference>
<keyword evidence="7 9" id="KW-0472">Membrane</keyword>
<dbReference type="GeneID" id="20813285"/>
<dbReference type="PANTHER" id="PTHR21506:SF0">
    <property type="entry name" value="CONSERVED OLIGOMERIC GOLGI COMPLEX SUBUNIT 6"/>
    <property type="match status" value="1"/>
</dbReference>
<dbReference type="GO" id="GO:0006891">
    <property type="term" value="P:intra-Golgi vesicle-mediated transport"/>
    <property type="evidence" value="ECO:0007669"/>
    <property type="project" value="UniProtKB-UniRule"/>
</dbReference>
<dbReference type="InterPro" id="IPR010490">
    <property type="entry name" value="COG6"/>
</dbReference>
<keyword evidence="6 9" id="KW-0333">Golgi apparatus</keyword>
<evidence type="ECO:0000313" key="12">
    <source>
        <dbReference type="EMBL" id="ETV73974.1"/>
    </source>
</evidence>
<dbReference type="InterPro" id="IPR048368">
    <property type="entry name" value="COG6_N"/>
</dbReference>
<dbReference type="OrthoDB" id="272987at2759"/>
<dbReference type="EMBL" id="KI913146">
    <property type="protein sequence ID" value="ETV73974.1"/>
    <property type="molecule type" value="Genomic_DNA"/>
</dbReference>
<evidence type="ECO:0000256" key="2">
    <source>
        <dbReference type="ARBA" id="ARBA00011023"/>
    </source>
</evidence>
<feature type="domain" description="Conserved Oligomeric Golgi complex subunit 6 C-terminal" evidence="11">
    <location>
        <begin position="188"/>
        <end position="633"/>
    </location>
</feature>
<dbReference type="GO" id="GO:0000139">
    <property type="term" value="C:Golgi membrane"/>
    <property type="evidence" value="ECO:0007669"/>
    <property type="project" value="UniProtKB-SubCell"/>
</dbReference>
<dbReference type="STRING" id="112090.W4G4J8"/>
<evidence type="ECO:0000256" key="6">
    <source>
        <dbReference type="ARBA" id="ARBA00023034"/>
    </source>
</evidence>
<comment type="function">
    <text evidence="9">Required for normal Golgi function.</text>
</comment>
<dbReference type="PANTHER" id="PTHR21506">
    <property type="entry name" value="COMPONENT OF OLIGOMERIC GOLGI COMPLEX 6"/>
    <property type="match status" value="1"/>
</dbReference>
<dbReference type="VEuPathDB" id="FungiDB:H257_11289"/>
<evidence type="ECO:0000256" key="5">
    <source>
        <dbReference type="ARBA" id="ARBA00022927"/>
    </source>
</evidence>
<evidence type="ECO:0000259" key="11">
    <source>
        <dbReference type="Pfam" id="PF20653"/>
    </source>
</evidence>
<evidence type="ECO:0000256" key="4">
    <source>
        <dbReference type="ARBA" id="ARBA00022448"/>
    </source>
</evidence>
<keyword evidence="5 9" id="KW-0653">Protein transport</keyword>
<comment type="similarity">
    <text evidence="2 9">Belongs to the COG6 family.</text>
</comment>
<gene>
    <name evidence="12" type="ORF">H257_11289</name>
</gene>
<dbReference type="AlphaFoldDB" id="W4G4J8"/>
<accession>W4G4J8</accession>
<evidence type="ECO:0000256" key="7">
    <source>
        <dbReference type="ARBA" id="ARBA00023136"/>
    </source>
</evidence>
<evidence type="ECO:0000256" key="9">
    <source>
        <dbReference type="RuleBase" id="RU365075"/>
    </source>
</evidence>
<dbReference type="GO" id="GO:0015031">
    <property type="term" value="P:protein transport"/>
    <property type="evidence" value="ECO:0007669"/>
    <property type="project" value="UniProtKB-KW"/>
</dbReference>
<evidence type="ECO:0000256" key="3">
    <source>
        <dbReference type="ARBA" id="ARBA00020973"/>
    </source>
</evidence>
<feature type="domain" description="Conserved oligomeric complex COG6 N-terminal" evidence="10">
    <location>
        <begin position="42"/>
        <end position="146"/>
    </location>
</feature>
<comment type="subcellular location">
    <subcellularLocation>
        <location evidence="1 9">Golgi apparatus membrane</location>
        <topology evidence="1 9">Peripheral membrane protein</topology>
    </subcellularLocation>
</comment>